<dbReference type="Gene3D" id="1.20.1540.10">
    <property type="entry name" value="Rhomboid-like"/>
    <property type="match status" value="1"/>
</dbReference>
<dbReference type="SUPFAM" id="SSF144091">
    <property type="entry name" value="Rhomboid-like"/>
    <property type="match status" value="1"/>
</dbReference>
<comment type="subcellular location">
    <subcellularLocation>
        <location evidence="1 6">Membrane</location>
        <topology evidence="1 6">Multi-pass membrane protein</topology>
    </subcellularLocation>
</comment>
<dbReference type="EMBL" id="JABEZX010000009">
    <property type="protein sequence ID" value="MBA0565051.1"/>
    <property type="molecule type" value="Genomic_DNA"/>
</dbReference>
<evidence type="ECO:0000256" key="2">
    <source>
        <dbReference type="ARBA" id="ARBA00009045"/>
    </source>
</evidence>
<feature type="transmembrane region" description="Helical" evidence="6">
    <location>
        <begin position="21"/>
        <end position="43"/>
    </location>
</feature>
<keyword evidence="6" id="KW-0645">Protease</keyword>
<dbReference type="InterPro" id="IPR022764">
    <property type="entry name" value="Peptidase_S54_rhomboid_dom"/>
</dbReference>
<keyword evidence="6" id="KW-0720">Serine protease</keyword>
<gene>
    <name evidence="8" type="ORF">Golob_009947</name>
</gene>
<dbReference type="AlphaFoldDB" id="A0A7J8MJZ1"/>
<evidence type="ECO:0000259" key="7">
    <source>
        <dbReference type="Pfam" id="PF01694"/>
    </source>
</evidence>
<dbReference type="GO" id="GO:0006508">
    <property type="term" value="P:proteolysis"/>
    <property type="evidence" value="ECO:0007669"/>
    <property type="project" value="UniProtKB-KW"/>
</dbReference>
<reference evidence="8 9" key="1">
    <citation type="journal article" date="2019" name="Genome Biol. Evol.">
        <title>Insights into the evolution of the New World diploid cottons (Gossypium, subgenus Houzingenia) based on genome sequencing.</title>
        <authorList>
            <person name="Grover C.E."/>
            <person name="Arick M.A. 2nd"/>
            <person name="Thrash A."/>
            <person name="Conover J.L."/>
            <person name="Sanders W.S."/>
            <person name="Peterson D.G."/>
            <person name="Frelichowski J.E."/>
            <person name="Scheffler J.A."/>
            <person name="Scheffler B.E."/>
            <person name="Wendel J.F."/>
        </authorList>
    </citation>
    <scope>NUCLEOTIDE SEQUENCE [LARGE SCALE GENOMIC DNA]</scope>
    <source>
        <strain evidence="8">157</strain>
        <tissue evidence="8">Leaf</tissue>
    </source>
</reference>
<dbReference type="EC" id="3.4.21.105" evidence="6"/>
<protein>
    <recommendedName>
        <fullName evidence="6">RHOMBOID-like protein</fullName>
        <ecNumber evidence="6">3.4.21.105</ecNumber>
    </recommendedName>
</protein>
<keyword evidence="6" id="KW-0378">Hydrolase</keyword>
<feature type="transmembrane region" description="Helical" evidence="6">
    <location>
        <begin position="55"/>
        <end position="88"/>
    </location>
</feature>
<evidence type="ECO:0000256" key="5">
    <source>
        <dbReference type="ARBA" id="ARBA00023136"/>
    </source>
</evidence>
<proteinExistence type="inferred from homology"/>
<name>A0A7J8MJZ1_9ROSI</name>
<keyword evidence="4 6" id="KW-1133">Transmembrane helix</keyword>
<keyword evidence="3 6" id="KW-0812">Transmembrane</keyword>
<evidence type="ECO:0000256" key="1">
    <source>
        <dbReference type="ARBA" id="ARBA00004141"/>
    </source>
</evidence>
<dbReference type="GO" id="GO:0004252">
    <property type="term" value="F:serine-type endopeptidase activity"/>
    <property type="evidence" value="ECO:0007669"/>
    <property type="project" value="InterPro"/>
</dbReference>
<dbReference type="Proteomes" id="UP000593572">
    <property type="component" value="Unassembled WGS sequence"/>
</dbReference>
<feature type="transmembrane region" description="Helical" evidence="6">
    <location>
        <begin position="164"/>
        <end position="184"/>
    </location>
</feature>
<comment type="function">
    <text evidence="6">Serine protease involved in intramembrane proteolysis.</text>
</comment>
<accession>A0A7J8MJZ1</accession>
<comment type="caution">
    <text evidence="8">The sequence shown here is derived from an EMBL/GenBank/DDBJ whole genome shotgun (WGS) entry which is preliminary data.</text>
</comment>
<dbReference type="PANTHER" id="PTHR22936">
    <property type="entry name" value="RHOMBOID-RELATED"/>
    <property type="match status" value="1"/>
</dbReference>
<evidence type="ECO:0000256" key="6">
    <source>
        <dbReference type="RuleBase" id="RU362115"/>
    </source>
</evidence>
<sequence>MGALDVIKVVRKHQAWRLISCIWLHAGVFHILANMLSLLFIGIRLEQEFGFVRIGLLYLFAGFGGSLMSALFIQAGISVGASGALFGLLESGTSLSKLSYTFGFVFLQLAALLTLIFIVVINLAVGLLPHVDNFAHIGGFISGFLLGFVFLIRPQFGYAYTLNTSFVIYFSFLSRFTFGLILLFRGVNLNDQCSWCHYMSCVPTKLWSCKSQQAYCEVSCAALFVYFFLIIEMHGLSIYSVILLQSIEYQNQLNLTCISNGKSSIYNLSGESTSQVQQLCTKLCSR</sequence>
<dbReference type="PANTHER" id="PTHR22936:SF77">
    <property type="entry name" value="RHOMBOID-LIKE PROTEIN 1"/>
    <property type="match status" value="1"/>
</dbReference>
<organism evidence="8 9">
    <name type="scientific">Gossypium lobatum</name>
    <dbReference type="NCBI Taxonomy" id="34289"/>
    <lineage>
        <taxon>Eukaryota</taxon>
        <taxon>Viridiplantae</taxon>
        <taxon>Streptophyta</taxon>
        <taxon>Embryophyta</taxon>
        <taxon>Tracheophyta</taxon>
        <taxon>Spermatophyta</taxon>
        <taxon>Magnoliopsida</taxon>
        <taxon>eudicotyledons</taxon>
        <taxon>Gunneridae</taxon>
        <taxon>Pentapetalae</taxon>
        <taxon>rosids</taxon>
        <taxon>malvids</taxon>
        <taxon>Malvales</taxon>
        <taxon>Malvaceae</taxon>
        <taxon>Malvoideae</taxon>
        <taxon>Gossypium</taxon>
    </lineage>
</organism>
<feature type="transmembrane region" description="Helical" evidence="6">
    <location>
        <begin position="100"/>
        <end position="128"/>
    </location>
</feature>
<feature type="transmembrane region" description="Helical" evidence="6">
    <location>
        <begin position="134"/>
        <end position="152"/>
    </location>
</feature>
<dbReference type="Pfam" id="PF01694">
    <property type="entry name" value="Rhomboid"/>
    <property type="match status" value="1"/>
</dbReference>
<evidence type="ECO:0000313" key="9">
    <source>
        <dbReference type="Proteomes" id="UP000593572"/>
    </source>
</evidence>
<comment type="catalytic activity">
    <reaction evidence="6">
        <text>Cleaves type-1 transmembrane domains using a catalytic dyad composed of serine and histidine that are contributed by different transmembrane domains.</text>
        <dbReference type="EC" id="3.4.21.105"/>
    </reaction>
</comment>
<feature type="transmembrane region" description="Helical" evidence="6">
    <location>
        <begin position="223"/>
        <end position="244"/>
    </location>
</feature>
<evidence type="ECO:0000313" key="8">
    <source>
        <dbReference type="EMBL" id="MBA0565051.1"/>
    </source>
</evidence>
<keyword evidence="9" id="KW-1185">Reference proteome</keyword>
<dbReference type="InterPro" id="IPR002610">
    <property type="entry name" value="Peptidase_S54_rhomboid-like"/>
</dbReference>
<comment type="similarity">
    <text evidence="2 6">Belongs to the peptidase S54 family.</text>
</comment>
<feature type="domain" description="Peptidase S54 rhomboid" evidence="7">
    <location>
        <begin position="13"/>
        <end position="151"/>
    </location>
</feature>
<dbReference type="GO" id="GO:0016020">
    <property type="term" value="C:membrane"/>
    <property type="evidence" value="ECO:0007669"/>
    <property type="project" value="UniProtKB-SubCell"/>
</dbReference>
<evidence type="ECO:0000256" key="4">
    <source>
        <dbReference type="ARBA" id="ARBA00022989"/>
    </source>
</evidence>
<dbReference type="InterPro" id="IPR035952">
    <property type="entry name" value="Rhomboid-like_sf"/>
</dbReference>
<keyword evidence="5 6" id="KW-0472">Membrane</keyword>
<evidence type="ECO:0000256" key="3">
    <source>
        <dbReference type="ARBA" id="ARBA00022692"/>
    </source>
</evidence>
<comment type="caution">
    <text evidence="6">Lacks conserved residue(s) required for the propagation of feature annotation.</text>
</comment>